<dbReference type="PROSITE" id="PS00107">
    <property type="entry name" value="PROTEIN_KINASE_ATP"/>
    <property type="match status" value="1"/>
</dbReference>
<organism evidence="14">
    <name type="scientific">Lichtheimia ramosa</name>
    <dbReference type="NCBI Taxonomy" id="688394"/>
    <lineage>
        <taxon>Eukaryota</taxon>
        <taxon>Fungi</taxon>
        <taxon>Fungi incertae sedis</taxon>
        <taxon>Mucoromycota</taxon>
        <taxon>Mucoromycotina</taxon>
        <taxon>Mucoromycetes</taxon>
        <taxon>Mucorales</taxon>
        <taxon>Lichtheimiaceae</taxon>
        <taxon>Lichtheimia</taxon>
    </lineage>
</organism>
<keyword evidence="3" id="KW-0723">Serine/threonine-protein kinase</keyword>
<keyword evidence="5 11" id="KW-0547">Nucleotide-binding</keyword>
<accession>A0A077WWS4</accession>
<dbReference type="FunFam" id="1.10.510.10:FF:000112">
    <property type="entry name" value="Putative dual specificity tyrosine-phosphorylation-regulated kinase 2"/>
    <property type="match status" value="1"/>
</dbReference>
<feature type="compositionally biased region" description="Basic residues" evidence="12">
    <location>
        <begin position="608"/>
        <end position="622"/>
    </location>
</feature>
<feature type="compositionally biased region" description="Polar residues" evidence="12">
    <location>
        <begin position="410"/>
        <end position="433"/>
    </location>
</feature>
<evidence type="ECO:0000256" key="6">
    <source>
        <dbReference type="ARBA" id="ARBA00022777"/>
    </source>
</evidence>
<feature type="region of interest" description="Disordered" evidence="12">
    <location>
        <begin position="257"/>
        <end position="516"/>
    </location>
</feature>
<feature type="compositionally biased region" description="Low complexity" evidence="12">
    <location>
        <begin position="447"/>
        <end position="464"/>
    </location>
</feature>
<dbReference type="PANTHER" id="PTHR24058:SF22">
    <property type="entry name" value="DUAL SPECIFICITY TYROSINE-PHOSPHORYLATION-REGULATED KINASE 4"/>
    <property type="match status" value="1"/>
</dbReference>
<dbReference type="EC" id="2.7.12.1" evidence="2"/>
<feature type="domain" description="Protein kinase" evidence="13">
    <location>
        <begin position="943"/>
        <end position="1239"/>
    </location>
</feature>
<dbReference type="Gene3D" id="3.30.200.20">
    <property type="entry name" value="Phosphorylase Kinase, domain 1"/>
    <property type="match status" value="1"/>
</dbReference>
<keyword evidence="4" id="KW-0808">Transferase</keyword>
<keyword evidence="6" id="KW-0418">Kinase</keyword>
<dbReference type="GO" id="GO:0005524">
    <property type="term" value="F:ATP binding"/>
    <property type="evidence" value="ECO:0007669"/>
    <property type="project" value="UniProtKB-UniRule"/>
</dbReference>
<evidence type="ECO:0000259" key="13">
    <source>
        <dbReference type="PROSITE" id="PS50011"/>
    </source>
</evidence>
<evidence type="ECO:0000256" key="9">
    <source>
        <dbReference type="ARBA" id="ARBA00049308"/>
    </source>
</evidence>
<dbReference type="InterPro" id="IPR042521">
    <property type="entry name" value="DYRK"/>
</dbReference>
<dbReference type="GO" id="GO:0005856">
    <property type="term" value="C:cytoskeleton"/>
    <property type="evidence" value="ECO:0007669"/>
    <property type="project" value="TreeGrafter"/>
</dbReference>
<feature type="region of interest" description="Disordered" evidence="12">
    <location>
        <begin position="55"/>
        <end position="111"/>
    </location>
</feature>
<dbReference type="SMART" id="SM00220">
    <property type="entry name" value="S_TKc"/>
    <property type="match status" value="1"/>
</dbReference>
<feature type="compositionally biased region" description="Polar residues" evidence="12">
    <location>
        <begin position="260"/>
        <end position="287"/>
    </location>
</feature>
<gene>
    <name evidence="14" type="ORF">LRAMOSA04246</name>
</gene>
<feature type="compositionally biased region" description="Low complexity" evidence="12">
    <location>
        <begin position="710"/>
        <end position="734"/>
    </location>
</feature>
<evidence type="ECO:0000256" key="3">
    <source>
        <dbReference type="ARBA" id="ARBA00022527"/>
    </source>
</evidence>
<evidence type="ECO:0000256" key="2">
    <source>
        <dbReference type="ARBA" id="ARBA00013203"/>
    </source>
</evidence>
<comment type="similarity">
    <text evidence="1">Belongs to the protein kinase superfamily. CMGC Ser/Thr protein kinase family. MNB/DYRK subfamily.</text>
</comment>
<feature type="compositionally biased region" description="Low complexity" evidence="12">
    <location>
        <begin position="623"/>
        <end position="635"/>
    </location>
</feature>
<feature type="compositionally biased region" description="Polar residues" evidence="12">
    <location>
        <begin position="489"/>
        <end position="503"/>
    </location>
</feature>
<dbReference type="InterPro" id="IPR011009">
    <property type="entry name" value="Kinase-like_dom_sf"/>
</dbReference>
<dbReference type="InterPro" id="IPR050494">
    <property type="entry name" value="Ser_Thr_dual-spec_kinase"/>
</dbReference>
<feature type="compositionally biased region" description="Low complexity" evidence="12">
    <location>
        <begin position="99"/>
        <end position="111"/>
    </location>
</feature>
<protein>
    <recommendedName>
        <fullName evidence="2">dual-specificity kinase</fullName>
        <ecNumber evidence="2">2.7.12.1</ecNumber>
    </recommendedName>
</protein>
<feature type="region of interest" description="Disordered" evidence="12">
    <location>
        <begin position="554"/>
        <end position="762"/>
    </location>
</feature>
<feature type="compositionally biased region" description="Low complexity" evidence="12">
    <location>
        <begin position="297"/>
        <end position="309"/>
    </location>
</feature>
<dbReference type="Pfam" id="PF00069">
    <property type="entry name" value="Pkinase"/>
    <property type="match status" value="1"/>
</dbReference>
<dbReference type="CDD" id="cd14210">
    <property type="entry name" value="PKc_DYRK"/>
    <property type="match status" value="1"/>
</dbReference>
<evidence type="ECO:0000256" key="12">
    <source>
        <dbReference type="SAM" id="MobiDB-lite"/>
    </source>
</evidence>
<name>A0A077WWS4_9FUNG</name>
<comment type="catalytic activity">
    <reaction evidence="10">
        <text>L-tyrosyl-[protein] + ATP = O-phospho-L-tyrosyl-[protein] + ADP + H(+)</text>
        <dbReference type="Rhea" id="RHEA:10596"/>
        <dbReference type="Rhea" id="RHEA-COMP:10136"/>
        <dbReference type="Rhea" id="RHEA-COMP:20101"/>
        <dbReference type="ChEBI" id="CHEBI:15378"/>
        <dbReference type="ChEBI" id="CHEBI:30616"/>
        <dbReference type="ChEBI" id="CHEBI:46858"/>
        <dbReference type="ChEBI" id="CHEBI:61978"/>
        <dbReference type="ChEBI" id="CHEBI:456216"/>
        <dbReference type="EC" id="2.7.12.1"/>
    </reaction>
</comment>
<dbReference type="InterPro" id="IPR008271">
    <property type="entry name" value="Ser/Thr_kinase_AS"/>
</dbReference>
<feature type="compositionally biased region" description="Polar residues" evidence="12">
    <location>
        <begin position="388"/>
        <end position="399"/>
    </location>
</feature>
<keyword evidence="7 11" id="KW-0067">ATP-binding</keyword>
<dbReference type="EMBL" id="LK023357">
    <property type="protein sequence ID" value="CDS12051.1"/>
    <property type="molecule type" value="Genomic_DNA"/>
</dbReference>
<feature type="compositionally biased region" description="Basic and acidic residues" evidence="12">
    <location>
        <begin position="641"/>
        <end position="656"/>
    </location>
</feature>
<dbReference type="GO" id="GO:0004712">
    <property type="term" value="F:protein serine/threonine/tyrosine kinase activity"/>
    <property type="evidence" value="ECO:0007669"/>
    <property type="project" value="UniProtKB-EC"/>
</dbReference>
<feature type="compositionally biased region" description="Low complexity" evidence="12">
    <location>
        <begin position="321"/>
        <end position="335"/>
    </location>
</feature>
<dbReference type="InterPro" id="IPR000719">
    <property type="entry name" value="Prot_kinase_dom"/>
</dbReference>
<dbReference type="GO" id="GO:0005737">
    <property type="term" value="C:cytoplasm"/>
    <property type="evidence" value="ECO:0007669"/>
    <property type="project" value="TreeGrafter"/>
</dbReference>
<evidence type="ECO:0000256" key="4">
    <source>
        <dbReference type="ARBA" id="ARBA00022679"/>
    </source>
</evidence>
<dbReference type="SUPFAM" id="SSF56112">
    <property type="entry name" value="Protein kinase-like (PK-like)"/>
    <property type="match status" value="1"/>
</dbReference>
<feature type="compositionally biased region" description="Polar residues" evidence="12">
    <location>
        <begin position="748"/>
        <end position="757"/>
    </location>
</feature>
<dbReference type="OrthoDB" id="2279951at2759"/>
<feature type="compositionally biased region" description="Low complexity" evidence="12">
    <location>
        <begin position="827"/>
        <end position="844"/>
    </location>
</feature>
<dbReference type="AlphaFoldDB" id="A0A077WWS4"/>
<evidence type="ECO:0000256" key="1">
    <source>
        <dbReference type="ARBA" id="ARBA00008867"/>
    </source>
</evidence>
<reference evidence="14" key="1">
    <citation type="journal article" date="2014" name="Genome Announc.">
        <title>De novo whole-genome sequence and genome annotation of Lichtheimia ramosa.</title>
        <authorList>
            <person name="Linde J."/>
            <person name="Schwartze V."/>
            <person name="Binder U."/>
            <person name="Lass-Florl C."/>
            <person name="Voigt K."/>
            <person name="Horn F."/>
        </authorList>
    </citation>
    <scope>NUCLEOTIDE SEQUENCE</scope>
    <source>
        <strain evidence="14">JMRC FSU:6197</strain>
    </source>
</reference>
<dbReference type="Gene3D" id="1.10.510.10">
    <property type="entry name" value="Transferase(Phosphotransferase) domain 1"/>
    <property type="match status" value="1"/>
</dbReference>
<dbReference type="PANTHER" id="PTHR24058">
    <property type="entry name" value="DUAL SPECIFICITY PROTEIN KINASE"/>
    <property type="match status" value="1"/>
</dbReference>
<comment type="catalytic activity">
    <reaction evidence="9">
        <text>L-threonyl-[protein] + ATP = O-phospho-L-threonyl-[protein] + ADP + H(+)</text>
        <dbReference type="Rhea" id="RHEA:46608"/>
        <dbReference type="Rhea" id="RHEA-COMP:11060"/>
        <dbReference type="Rhea" id="RHEA-COMP:11605"/>
        <dbReference type="ChEBI" id="CHEBI:15378"/>
        <dbReference type="ChEBI" id="CHEBI:30013"/>
        <dbReference type="ChEBI" id="CHEBI:30616"/>
        <dbReference type="ChEBI" id="CHEBI:61977"/>
        <dbReference type="ChEBI" id="CHEBI:456216"/>
        <dbReference type="EC" id="2.7.12.1"/>
    </reaction>
</comment>
<dbReference type="Gene3D" id="3.30.10.30">
    <property type="entry name" value="DYRK"/>
    <property type="match status" value="1"/>
</dbReference>
<dbReference type="PROSITE" id="PS50011">
    <property type="entry name" value="PROTEIN_KINASE_DOM"/>
    <property type="match status" value="1"/>
</dbReference>
<evidence type="ECO:0000256" key="7">
    <source>
        <dbReference type="ARBA" id="ARBA00022840"/>
    </source>
</evidence>
<feature type="compositionally biased region" description="Polar residues" evidence="12">
    <location>
        <begin position="78"/>
        <end position="98"/>
    </location>
</feature>
<evidence type="ECO:0000256" key="10">
    <source>
        <dbReference type="ARBA" id="ARBA00051680"/>
    </source>
</evidence>
<feature type="region of interest" description="Disordered" evidence="12">
    <location>
        <begin position="138"/>
        <end position="233"/>
    </location>
</feature>
<evidence type="ECO:0000256" key="11">
    <source>
        <dbReference type="PROSITE-ProRule" id="PRU10141"/>
    </source>
</evidence>
<comment type="catalytic activity">
    <reaction evidence="8">
        <text>L-seryl-[protein] + ATP = O-phospho-L-seryl-[protein] + ADP + H(+)</text>
        <dbReference type="Rhea" id="RHEA:17989"/>
        <dbReference type="Rhea" id="RHEA-COMP:9863"/>
        <dbReference type="Rhea" id="RHEA-COMP:11604"/>
        <dbReference type="ChEBI" id="CHEBI:15378"/>
        <dbReference type="ChEBI" id="CHEBI:29999"/>
        <dbReference type="ChEBI" id="CHEBI:30616"/>
        <dbReference type="ChEBI" id="CHEBI:83421"/>
        <dbReference type="ChEBI" id="CHEBI:456216"/>
        <dbReference type="EC" id="2.7.12.1"/>
    </reaction>
</comment>
<feature type="compositionally biased region" description="Basic and acidic residues" evidence="12">
    <location>
        <begin position="310"/>
        <end position="320"/>
    </location>
</feature>
<proteinExistence type="inferred from homology"/>
<feature type="compositionally biased region" description="Low complexity" evidence="12">
    <location>
        <begin position="557"/>
        <end position="574"/>
    </location>
</feature>
<evidence type="ECO:0000256" key="5">
    <source>
        <dbReference type="ARBA" id="ARBA00022741"/>
    </source>
</evidence>
<dbReference type="InterPro" id="IPR017441">
    <property type="entry name" value="Protein_kinase_ATP_BS"/>
</dbReference>
<feature type="compositionally biased region" description="Polar residues" evidence="12">
    <location>
        <begin position="351"/>
        <end position="363"/>
    </location>
</feature>
<feature type="compositionally biased region" description="Polar residues" evidence="12">
    <location>
        <begin position="664"/>
        <end position="678"/>
    </location>
</feature>
<feature type="compositionally biased region" description="Polar residues" evidence="12">
    <location>
        <begin position="157"/>
        <end position="172"/>
    </location>
</feature>
<evidence type="ECO:0000256" key="8">
    <source>
        <dbReference type="ARBA" id="ARBA00049003"/>
    </source>
</evidence>
<dbReference type="GO" id="GO:0004674">
    <property type="term" value="F:protein serine/threonine kinase activity"/>
    <property type="evidence" value="ECO:0007669"/>
    <property type="project" value="UniProtKB-KW"/>
</dbReference>
<feature type="compositionally biased region" description="Basic and acidic residues" evidence="12">
    <location>
        <begin position="467"/>
        <end position="481"/>
    </location>
</feature>
<sequence length="1255" mass="139570">MIGGTCYAKSSTAAATTTQQQHTSFKGLMHNGHAADTGMSQNGIYEAFAQLDDESTAPKNTRRKSSVAINSLRRKSCTNRQQGTTMADTTEQQEQSSPRTMNRTNKTTTTTVTSVLQSKRMSHGSSNVAARIAAINNKSNDVGGCGLRGLQTKKSTESITQQQQQRRGTLSNKSRHSPHHNNDMSSLSSSSSDRSTKHGPSDTDDRYNDNKSSNNGPKPTRNVPVKTLDPEKERGTGFVLRDVLAVKRRQVRQELGLSSDAVTKRQQQQHNRQSAPPVPTTRTSSTHRLAESRRKSTTATATTTTYATSDARRRTTKEKTTTTTTTAKTTINTRTSPANLPATHETRRRTLSNGSLLRQSPVKNDTKTATERRRKSIASVTATTTTAGRSSNDTQSYSRPTLAELRRRSTTNANTNDELTMLTTKRRSIMTSRRASKVDTKSSSNNGRGSSEAGSRKGSSPSSSGEDDTKRSQTKRPDLNRRMSKRGSIVQQQQSPTATTNPARTRKKSIVAMDDSALTVRRTRRMSRTESLKEGVPTDVSLDAAKDWRKKSDAAREAFAATTRTATVRKIAAARQERRKTLPGSLATPPPPGEALNLPPMKVEPIRLKIRGTRSQRARQSSHSRSSTRGDPSASSEEEASTPKDDDNKRTKKELPQLHVAITGSHQSSKHSPGSQCDSAIDIVSPRSRAMQALQSASNKSSHPNEDDTSSSPSTSPSARKMSSGGIAAAATSGDHGRTASFCEPSSRKGSVASNLDNDPANDLQRHRAMSLQGRLQAMVRQHTEHTPSKETYTQDVHQYQPLKYRHTGRLSIFNTDTTTTSKRQETATSSSPSASTNEESSPTMIRSPARLSDTLLWDKELADIAAFGLPGPKSPTTAIKFYSAFLSPYEHTEIQEYTQVYFVGHHAQKHMAVPDDPTNNFGYDDEHGDYNIIPKDHLAYRYEIIDILGCGSFGQVIKCYDHKMETTVAIKMIRNKRRLYAQARTEVSILKDLVEWDPHDQHHNIRLTDSFVFRNHLCIVCECLSINLYEFIKANNYKGFSLSLIKRFTLQLLQSLCLLYEHGVIHCDLKPENILLKHPAKSTIKVIDFGSSCFENDRVYTYIQSRYYRSPEVILGMSYNAAIDMWSLGCILAELYTGTPLFPGEDEQEQLGCIMEILGVPSRYIIEQCSRRRLFFDSSGNPRIIPNSKGKRRRPGTKTLSHALRGSDRRFIDFVYRCLQWDPRKRMTPDQALCHEWMLYSSRHGARKQSSAVE</sequence>
<feature type="region of interest" description="Disordered" evidence="12">
    <location>
        <begin position="815"/>
        <end position="848"/>
    </location>
</feature>
<feature type="binding site" evidence="11">
    <location>
        <position position="972"/>
    </location>
    <ligand>
        <name>ATP</name>
        <dbReference type="ChEBI" id="CHEBI:30616"/>
    </ligand>
</feature>
<evidence type="ECO:0000313" key="14">
    <source>
        <dbReference type="EMBL" id="CDS12051.1"/>
    </source>
</evidence>
<feature type="compositionally biased region" description="Polar residues" evidence="12">
    <location>
        <begin position="693"/>
        <end position="702"/>
    </location>
</feature>
<dbReference type="PROSITE" id="PS00108">
    <property type="entry name" value="PROTEIN_KINASE_ST"/>
    <property type="match status" value="1"/>
</dbReference>
<feature type="compositionally biased region" description="Basic and acidic residues" evidence="12">
    <location>
        <begin position="194"/>
        <end position="209"/>
    </location>
</feature>